<dbReference type="RefSeq" id="WP_248651018.1">
    <property type="nucleotide sequence ID" value="NZ_CP096659.1"/>
</dbReference>
<dbReference type="Pfam" id="PF24827">
    <property type="entry name" value="AstE_AspA_cat"/>
    <property type="match status" value="1"/>
</dbReference>
<dbReference type="InterPro" id="IPR043795">
    <property type="entry name" value="N-alpha-Ac-DABA-like"/>
</dbReference>
<keyword evidence="2" id="KW-0479">Metal-binding</keyword>
<reference evidence="7 8" key="1">
    <citation type="submission" date="2022-04" db="EMBL/GenBank/DDBJ databases">
        <title>Diverse halophilic archaea isolated from saline environments.</title>
        <authorList>
            <person name="Cui H.-L."/>
        </authorList>
    </citation>
    <scope>NUCLEOTIDE SEQUENCE [LARGE SCALE GENOMIC DNA]</scope>
    <source>
        <strain evidence="7 8">XZYJT49</strain>
    </source>
</reference>
<feature type="region of interest" description="Disordered" evidence="5">
    <location>
        <begin position="91"/>
        <end position="120"/>
    </location>
</feature>
<dbReference type="KEGG" id="halx:M0R89_02650"/>
<evidence type="ECO:0000256" key="2">
    <source>
        <dbReference type="ARBA" id="ARBA00022723"/>
    </source>
</evidence>
<dbReference type="SUPFAM" id="SSF53187">
    <property type="entry name" value="Zn-dependent exopeptidases"/>
    <property type="match status" value="1"/>
</dbReference>
<sequence length="375" mass="39973">MQLGTADSEPGELATGWLDATDLPTGAPERLPVLIAEGEEDGPTLWITAAIHGNEVTGLAVAQDVMTDDLASEIRGTVVCIPNLNPAGLRRNSRTSYYDDEDPNRYFPDPDAESSRPPSVQQLVDERVYEAFADSADALVDLHTAHVGSMPFLIRDRVLYGESEAQRASESGAAEPRDWRTESEAEDLAADLESLVEAFGMPVVNEYAAAEYTEQNLQRSTAGAALNNAGIPAFTAELGGHEVVEEDTREAGVTGVRNVMRELGVLPGDPDPDAVGPEPPVEYPVKRAVHPHTDTPGVARHRVEAGDVVAEGDPIADVCTPHGETKATVESDHDGYVIGRLHGVAVYENDPLASIAVRDDGDVVVPRDADAESGE</sequence>
<feature type="region of interest" description="Disordered" evidence="5">
    <location>
        <begin position="1"/>
        <end position="24"/>
    </location>
</feature>
<dbReference type="GeneID" id="72184063"/>
<keyword evidence="4" id="KW-0862">Zinc</keyword>
<dbReference type="CDD" id="cd06251">
    <property type="entry name" value="M14_ASTE_ASPA-like"/>
    <property type="match status" value="1"/>
</dbReference>
<accession>A0A8U0HV46</accession>
<dbReference type="InterPro" id="IPR053138">
    <property type="entry name" value="N-alpha-Ac-DABA_deacetylase"/>
</dbReference>
<name>A0A8U0HV46_9EURY</name>
<organism evidence="7 8">
    <name type="scientific">Halorussus limi</name>
    <dbReference type="NCBI Taxonomy" id="2938695"/>
    <lineage>
        <taxon>Archaea</taxon>
        <taxon>Methanobacteriati</taxon>
        <taxon>Methanobacteriota</taxon>
        <taxon>Stenosarchaea group</taxon>
        <taxon>Halobacteria</taxon>
        <taxon>Halobacteriales</taxon>
        <taxon>Haladaptataceae</taxon>
        <taxon>Halorussus</taxon>
    </lineage>
</organism>
<dbReference type="GO" id="GO:0046872">
    <property type="term" value="F:metal ion binding"/>
    <property type="evidence" value="ECO:0007669"/>
    <property type="project" value="UniProtKB-KW"/>
</dbReference>
<evidence type="ECO:0000256" key="4">
    <source>
        <dbReference type="ARBA" id="ARBA00022833"/>
    </source>
</evidence>
<evidence type="ECO:0000259" key="6">
    <source>
        <dbReference type="Pfam" id="PF24827"/>
    </source>
</evidence>
<dbReference type="PANTHER" id="PTHR37326:SF1">
    <property type="entry name" value="BLL3975 PROTEIN"/>
    <property type="match status" value="1"/>
</dbReference>
<dbReference type="GO" id="GO:0016788">
    <property type="term" value="F:hydrolase activity, acting on ester bonds"/>
    <property type="evidence" value="ECO:0007669"/>
    <property type="project" value="InterPro"/>
</dbReference>
<protein>
    <submittedName>
        <fullName evidence="7">Succinylglutamate desuccinylase/aspartoacylase family protein</fullName>
    </submittedName>
</protein>
<dbReference type="Gene3D" id="3.40.630.10">
    <property type="entry name" value="Zn peptidases"/>
    <property type="match status" value="1"/>
</dbReference>
<dbReference type="Proteomes" id="UP000830729">
    <property type="component" value="Chromosome"/>
</dbReference>
<gene>
    <name evidence="7" type="ORF">M0R89_02650</name>
</gene>
<feature type="domain" description="Succinylglutamate desuccinylase/Aspartoacylase catalytic" evidence="6">
    <location>
        <begin position="41"/>
        <end position="149"/>
    </location>
</feature>
<evidence type="ECO:0000313" key="7">
    <source>
        <dbReference type="EMBL" id="UPV74975.1"/>
    </source>
</evidence>
<evidence type="ECO:0000256" key="1">
    <source>
        <dbReference type="ARBA" id="ARBA00001947"/>
    </source>
</evidence>
<evidence type="ECO:0000256" key="5">
    <source>
        <dbReference type="SAM" id="MobiDB-lite"/>
    </source>
</evidence>
<dbReference type="AlphaFoldDB" id="A0A8U0HV46"/>
<comment type="cofactor">
    <cofactor evidence="1">
        <name>Zn(2+)</name>
        <dbReference type="ChEBI" id="CHEBI:29105"/>
    </cofactor>
</comment>
<proteinExistence type="predicted"/>
<dbReference type="InterPro" id="IPR055438">
    <property type="entry name" value="AstE_AspA_cat"/>
</dbReference>
<dbReference type="PIRSF" id="PIRSF039012">
    <property type="entry name" value="ASP"/>
    <property type="match status" value="1"/>
</dbReference>
<dbReference type="GO" id="GO:0016811">
    <property type="term" value="F:hydrolase activity, acting on carbon-nitrogen (but not peptide) bonds, in linear amides"/>
    <property type="evidence" value="ECO:0007669"/>
    <property type="project" value="InterPro"/>
</dbReference>
<evidence type="ECO:0000313" key="8">
    <source>
        <dbReference type="Proteomes" id="UP000830729"/>
    </source>
</evidence>
<evidence type="ECO:0000256" key="3">
    <source>
        <dbReference type="ARBA" id="ARBA00022801"/>
    </source>
</evidence>
<dbReference type="EMBL" id="CP096659">
    <property type="protein sequence ID" value="UPV74975.1"/>
    <property type="molecule type" value="Genomic_DNA"/>
</dbReference>
<dbReference type="PANTHER" id="PTHR37326">
    <property type="entry name" value="BLL3975 PROTEIN"/>
    <property type="match status" value="1"/>
</dbReference>
<keyword evidence="8" id="KW-1185">Reference proteome</keyword>
<keyword evidence="3" id="KW-0378">Hydrolase</keyword>